<accession>A0A087GL68</accession>
<dbReference type="InterPro" id="IPR035897">
    <property type="entry name" value="Toll_tir_struct_dom_sf"/>
</dbReference>
<feature type="domain" description="TIR" evidence="2">
    <location>
        <begin position="11"/>
        <end position="175"/>
    </location>
</feature>
<dbReference type="PROSITE" id="PS50104">
    <property type="entry name" value="TIR"/>
    <property type="match status" value="1"/>
</dbReference>
<evidence type="ECO:0000313" key="4">
    <source>
        <dbReference type="Proteomes" id="UP000029120"/>
    </source>
</evidence>
<dbReference type="GO" id="GO:0007165">
    <property type="term" value="P:signal transduction"/>
    <property type="evidence" value="ECO:0007669"/>
    <property type="project" value="InterPro"/>
</dbReference>
<proteinExistence type="predicted"/>
<dbReference type="OMA" id="RENMGHI"/>
<dbReference type="OrthoDB" id="10008164at2759"/>
<sequence>MASSSSLAHNWTYDVYASFPGGEVRITFPSHFRKQFKDNGISMFDEQEIIRSQNRALALKQAIRGSRIAIIVLSEMYASSSWYFDELVEILKCKEELGQVVIPIYYRVDPSHVRNQTGSFGNLFEETCAGKTEEERQKWSQALHDVSNIEGEDFRNWDDEADMIEKIAKDISNILNSRPIRDFEEWADVVGRVETNHDDRDRLLRLEYEPPSSNEQIEKSWYSTGMAFLVVINLLVEIASATADQLSSITFARISLGIPQSDVRNQTGDFGEGFKRTCVGKTEEVRKRWIHALSNASNIVGGEDFLNWVFDDMVGIEGHLEKMESLLNLEYEDEALIVGIYGHAGIAIRGFG</sequence>
<dbReference type="EMBL" id="CM002874">
    <property type="protein sequence ID" value="KFK30620.1"/>
    <property type="molecule type" value="Genomic_DNA"/>
</dbReference>
<evidence type="ECO:0000256" key="1">
    <source>
        <dbReference type="ARBA" id="ARBA00023027"/>
    </source>
</evidence>
<protein>
    <recommendedName>
        <fullName evidence="2">TIR domain-containing protein</fullName>
    </recommendedName>
</protein>
<dbReference type="PANTHER" id="PTHR32009:SF115">
    <property type="entry name" value="RPP1-LIKE DISEASE RESISTANCE PROTEIN-RELATED"/>
    <property type="match status" value="1"/>
</dbReference>
<organism evidence="3 4">
    <name type="scientific">Arabis alpina</name>
    <name type="common">Alpine rock-cress</name>
    <dbReference type="NCBI Taxonomy" id="50452"/>
    <lineage>
        <taxon>Eukaryota</taxon>
        <taxon>Viridiplantae</taxon>
        <taxon>Streptophyta</taxon>
        <taxon>Embryophyta</taxon>
        <taxon>Tracheophyta</taxon>
        <taxon>Spermatophyta</taxon>
        <taxon>Magnoliopsida</taxon>
        <taxon>eudicotyledons</taxon>
        <taxon>Gunneridae</taxon>
        <taxon>Pentapetalae</taxon>
        <taxon>rosids</taxon>
        <taxon>malvids</taxon>
        <taxon>Brassicales</taxon>
        <taxon>Brassicaceae</taxon>
        <taxon>Arabideae</taxon>
        <taxon>Arabis</taxon>
    </lineage>
</organism>
<dbReference type="InterPro" id="IPR000157">
    <property type="entry name" value="TIR_dom"/>
</dbReference>
<dbReference type="SMART" id="SM00255">
    <property type="entry name" value="TIR"/>
    <property type="match status" value="1"/>
</dbReference>
<dbReference type="PANTHER" id="PTHR32009">
    <property type="entry name" value="TMV RESISTANCE PROTEIN N-LIKE"/>
    <property type="match status" value="1"/>
</dbReference>
<keyword evidence="1" id="KW-0520">NAD</keyword>
<evidence type="ECO:0000259" key="2">
    <source>
        <dbReference type="PROSITE" id="PS50104"/>
    </source>
</evidence>
<dbReference type="Gene3D" id="3.40.50.10140">
    <property type="entry name" value="Toll/interleukin-1 receptor homology (TIR) domain"/>
    <property type="match status" value="2"/>
</dbReference>
<dbReference type="Pfam" id="PF01582">
    <property type="entry name" value="TIR"/>
    <property type="match status" value="2"/>
</dbReference>
<name>A0A087GL68_ARAAL</name>
<gene>
    <name evidence="3" type="ordered locus">AALP_Aa6g005300</name>
</gene>
<dbReference type="AlphaFoldDB" id="A0A087GL68"/>
<dbReference type="eggNOG" id="ENOG502QQJE">
    <property type="taxonomic scope" value="Eukaryota"/>
</dbReference>
<dbReference type="Gramene" id="KFK30620">
    <property type="protein sequence ID" value="KFK30620"/>
    <property type="gene ID" value="AALP_AA6G005300"/>
</dbReference>
<evidence type="ECO:0000313" key="3">
    <source>
        <dbReference type="EMBL" id="KFK30620.1"/>
    </source>
</evidence>
<reference evidence="4" key="1">
    <citation type="journal article" date="2015" name="Nat. Plants">
        <title>Genome expansion of Arabis alpina linked with retrotransposition and reduced symmetric DNA methylation.</title>
        <authorList>
            <person name="Willing E.M."/>
            <person name="Rawat V."/>
            <person name="Mandakova T."/>
            <person name="Maumus F."/>
            <person name="James G.V."/>
            <person name="Nordstroem K.J."/>
            <person name="Becker C."/>
            <person name="Warthmann N."/>
            <person name="Chica C."/>
            <person name="Szarzynska B."/>
            <person name="Zytnicki M."/>
            <person name="Albani M.C."/>
            <person name="Kiefer C."/>
            <person name="Bergonzi S."/>
            <person name="Castaings L."/>
            <person name="Mateos J.L."/>
            <person name="Berns M.C."/>
            <person name="Bujdoso N."/>
            <person name="Piofczyk T."/>
            <person name="de Lorenzo L."/>
            <person name="Barrero-Sicilia C."/>
            <person name="Mateos I."/>
            <person name="Piednoel M."/>
            <person name="Hagmann J."/>
            <person name="Chen-Min-Tao R."/>
            <person name="Iglesias-Fernandez R."/>
            <person name="Schuster S.C."/>
            <person name="Alonso-Blanco C."/>
            <person name="Roudier F."/>
            <person name="Carbonero P."/>
            <person name="Paz-Ares J."/>
            <person name="Davis S.J."/>
            <person name="Pecinka A."/>
            <person name="Quesneville H."/>
            <person name="Colot V."/>
            <person name="Lysak M.A."/>
            <person name="Weigel D."/>
            <person name="Coupland G."/>
            <person name="Schneeberger K."/>
        </authorList>
    </citation>
    <scope>NUCLEOTIDE SEQUENCE [LARGE SCALE GENOMIC DNA]</scope>
    <source>
        <strain evidence="4">cv. Pajares</strain>
    </source>
</reference>
<dbReference type="Proteomes" id="UP000029120">
    <property type="component" value="Chromosome 6"/>
</dbReference>
<keyword evidence="4" id="KW-1185">Reference proteome</keyword>
<dbReference type="SUPFAM" id="SSF52200">
    <property type="entry name" value="Toll/Interleukin receptor TIR domain"/>
    <property type="match status" value="1"/>
</dbReference>
<dbReference type="FunFam" id="3.40.50.10140:FF:000007">
    <property type="entry name" value="Disease resistance protein (TIR-NBS-LRR class)"/>
    <property type="match status" value="1"/>
</dbReference>